<dbReference type="EMBL" id="KK107235">
    <property type="protein sequence ID" value="EZA54884.1"/>
    <property type="molecule type" value="Genomic_DNA"/>
</dbReference>
<accession>A0A026WIF3</accession>
<keyword evidence="2" id="KW-1185">Reference proteome</keyword>
<dbReference type="Proteomes" id="UP000053097">
    <property type="component" value="Unassembled WGS sequence"/>
</dbReference>
<evidence type="ECO:0000313" key="1">
    <source>
        <dbReference type="EMBL" id="EZA54884.1"/>
    </source>
</evidence>
<evidence type="ECO:0000313" key="2">
    <source>
        <dbReference type="Proteomes" id="UP000053097"/>
    </source>
</evidence>
<gene>
    <name evidence="1" type="ORF">X777_05387</name>
</gene>
<sequence length="64" mass="7503">MRRRMKVAQLKELFDYETLKAKISELTKNGTDLMDLKYQSIDTSIMPMLLQRAVECKEQDGDYA</sequence>
<dbReference type="AlphaFoldDB" id="A0A026WIF3"/>
<organism evidence="1 2">
    <name type="scientific">Ooceraea biroi</name>
    <name type="common">Clonal raider ant</name>
    <name type="synonym">Cerapachys biroi</name>
    <dbReference type="NCBI Taxonomy" id="2015173"/>
    <lineage>
        <taxon>Eukaryota</taxon>
        <taxon>Metazoa</taxon>
        <taxon>Ecdysozoa</taxon>
        <taxon>Arthropoda</taxon>
        <taxon>Hexapoda</taxon>
        <taxon>Insecta</taxon>
        <taxon>Pterygota</taxon>
        <taxon>Neoptera</taxon>
        <taxon>Endopterygota</taxon>
        <taxon>Hymenoptera</taxon>
        <taxon>Apocrita</taxon>
        <taxon>Aculeata</taxon>
        <taxon>Formicoidea</taxon>
        <taxon>Formicidae</taxon>
        <taxon>Dorylinae</taxon>
        <taxon>Ooceraea</taxon>
    </lineage>
</organism>
<protein>
    <submittedName>
        <fullName evidence="1">Uncharacterized protein</fullName>
    </submittedName>
</protein>
<reference evidence="1 2" key="1">
    <citation type="journal article" date="2014" name="Curr. Biol.">
        <title>The genome of the clonal raider ant Cerapachys biroi.</title>
        <authorList>
            <person name="Oxley P.R."/>
            <person name="Ji L."/>
            <person name="Fetter-Pruneda I."/>
            <person name="McKenzie S.K."/>
            <person name="Li C."/>
            <person name="Hu H."/>
            <person name="Zhang G."/>
            <person name="Kronauer D.J."/>
        </authorList>
    </citation>
    <scope>NUCLEOTIDE SEQUENCE [LARGE SCALE GENOMIC DNA]</scope>
</reference>
<name>A0A026WIF3_OOCBI</name>
<proteinExistence type="predicted"/>